<evidence type="ECO:0000313" key="1">
    <source>
        <dbReference type="EMBL" id="CAD7001748.1"/>
    </source>
</evidence>
<proteinExistence type="predicted"/>
<name>A0A811UTU4_CERCA</name>
<dbReference type="SUPFAM" id="SSF50630">
    <property type="entry name" value="Acid proteases"/>
    <property type="match status" value="1"/>
</dbReference>
<dbReference type="EMBL" id="CAJHJT010000023">
    <property type="protein sequence ID" value="CAD7001748.1"/>
    <property type="molecule type" value="Genomic_DNA"/>
</dbReference>
<dbReference type="Proteomes" id="UP000606786">
    <property type="component" value="Unassembled WGS sequence"/>
</dbReference>
<protein>
    <submittedName>
        <fullName evidence="1">(Mediterranean fruit fly) hypothetical protein</fullName>
    </submittedName>
</protein>
<comment type="caution">
    <text evidence="1">The sequence shown here is derived from an EMBL/GenBank/DDBJ whole genome shotgun (WGS) entry which is preliminary data.</text>
</comment>
<dbReference type="InterPro" id="IPR021109">
    <property type="entry name" value="Peptidase_aspartic_dom_sf"/>
</dbReference>
<organism evidence="1 2">
    <name type="scientific">Ceratitis capitata</name>
    <name type="common">Mediterranean fruit fly</name>
    <name type="synonym">Tephritis capitata</name>
    <dbReference type="NCBI Taxonomy" id="7213"/>
    <lineage>
        <taxon>Eukaryota</taxon>
        <taxon>Metazoa</taxon>
        <taxon>Ecdysozoa</taxon>
        <taxon>Arthropoda</taxon>
        <taxon>Hexapoda</taxon>
        <taxon>Insecta</taxon>
        <taxon>Pterygota</taxon>
        <taxon>Neoptera</taxon>
        <taxon>Endopterygota</taxon>
        <taxon>Diptera</taxon>
        <taxon>Brachycera</taxon>
        <taxon>Muscomorpha</taxon>
        <taxon>Tephritoidea</taxon>
        <taxon>Tephritidae</taxon>
        <taxon>Ceratitis</taxon>
        <taxon>Ceratitis</taxon>
    </lineage>
</organism>
<evidence type="ECO:0000313" key="2">
    <source>
        <dbReference type="Proteomes" id="UP000606786"/>
    </source>
</evidence>
<dbReference type="AlphaFoldDB" id="A0A811UTU4"/>
<accession>A0A811UTU4</accession>
<sequence>MPVPSNVSPPLNPVIVLSRKINVLQDEDKIENLKTRREIQSLHQKNMDYEEARRRIFCDELVWDNRFFAKTTIGGRDAIALLDSGAGASCLGKNSKKLLEAKQHFIIRITGQVIRTVNGGRTAVVGGITLPVLWNNTMKDLEFLTVSELQQEVY</sequence>
<reference evidence="1" key="1">
    <citation type="submission" date="2020-11" db="EMBL/GenBank/DDBJ databases">
        <authorList>
            <person name="Whitehead M."/>
        </authorList>
    </citation>
    <scope>NUCLEOTIDE SEQUENCE</scope>
    <source>
        <strain evidence="1">EGII</strain>
    </source>
</reference>
<gene>
    <name evidence="1" type="ORF">CCAP1982_LOCUS10238</name>
</gene>
<keyword evidence="2" id="KW-1185">Reference proteome</keyword>